<sequence>MHISVKPHKSRCQADISVCDGILGSMSRTFKTVDYDQVLDLTVRLGGCLPPDHLARFVVDSVAQLDLSALYVQYGSRGGEPYAPEVLLGLLLYGYATGVFSSRKIERATYEAVPFRFIAGNRHPDHDTLATFRRTF</sequence>
<dbReference type="EMBL" id="BNJK01000002">
    <property type="protein sequence ID" value="GHP00131.1"/>
    <property type="molecule type" value="Genomic_DNA"/>
</dbReference>
<reference evidence="2" key="1">
    <citation type="submission" date="2020-10" db="EMBL/GenBank/DDBJ databases">
        <title>Taxonomic study of unclassified bacteria belonging to the class Ktedonobacteria.</title>
        <authorList>
            <person name="Yabe S."/>
            <person name="Wang C.M."/>
            <person name="Zheng Y."/>
            <person name="Sakai Y."/>
            <person name="Cavaletti L."/>
            <person name="Monciardini P."/>
            <person name="Donadio S."/>
        </authorList>
    </citation>
    <scope>NUCLEOTIDE SEQUENCE</scope>
    <source>
        <strain evidence="2">ID150040</strain>
    </source>
</reference>
<dbReference type="AlphaFoldDB" id="A0A8J3IX65"/>
<evidence type="ECO:0000313" key="2">
    <source>
        <dbReference type="EMBL" id="GHP00131.1"/>
    </source>
</evidence>
<protein>
    <recommendedName>
        <fullName evidence="1">Transposase InsH N-terminal domain-containing protein</fullName>
    </recommendedName>
</protein>
<name>A0A8J3IX65_9CHLR</name>
<organism evidence="2 3">
    <name type="scientific">Reticulibacter mediterranei</name>
    <dbReference type="NCBI Taxonomy" id="2778369"/>
    <lineage>
        <taxon>Bacteria</taxon>
        <taxon>Bacillati</taxon>
        <taxon>Chloroflexota</taxon>
        <taxon>Ktedonobacteria</taxon>
        <taxon>Ktedonobacterales</taxon>
        <taxon>Reticulibacteraceae</taxon>
        <taxon>Reticulibacter</taxon>
    </lineage>
</organism>
<dbReference type="InterPro" id="IPR008490">
    <property type="entry name" value="Transposase_InsH_N"/>
</dbReference>
<dbReference type="Pfam" id="PF05598">
    <property type="entry name" value="DUF772"/>
    <property type="match status" value="1"/>
</dbReference>
<feature type="domain" description="Transposase InsH N-terminal" evidence="1">
    <location>
        <begin position="48"/>
        <end position="134"/>
    </location>
</feature>
<dbReference type="PANTHER" id="PTHR33408">
    <property type="entry name" value="TRANSPOSASE"/>
    <property type="match status" value="1"/>
</dbReference>
<gene>
    <name evidence="2" type="ORF">KSF_101780</name>
</gene>
<accession>A0A8J3IX65</accession>
<dbReference type="Proteomes" id="UP000597444">
    <property type="component" value="Unassembled WGS sequence"/>
</dbReference>
<proteinExistence type="predicted"/>
<evidence type="ECO:0000313" key="3">
    <source>
        <dbReference type="Proteomes" id="UP000597444"/>
    </source>
</evidence>
<evidence type="ECO:0000259" key="1">
    <source>
        <dbReference type="Pfam" id="PF05598"/>
    </source>
</evidence>
<keyword evidence="3" id="KW-1185">Reference proteome</keyword>
<comment type="caution">
    <text evidence="2">The sequence shown here is derived from an EMBL/GenBank/DDBJ whole genome shotgun (WGS) entry which is preliminary data.</text>
</comment>